<comment type="caution">
    <text evidence="1">The sequence shown here is derived from an EMBL/GenBank/DDBJ whole genome shotgun (WGS) entry which is preliminary data.</text>
</comment>
<sequence length="70" mass="8081">MLADRSKMDNDILTSVTTDFKVKVNGCVVNQSEKSNEREGNNNTTLFFWHLLSRPLVMEILERARRKLIG</sequence>
<evidence type="ECO:0000313" key="1">
    <source>
        <dbReference type="EMBL" id="GES79765.1"/>
    </source>
</evidence>
<dbReference type="EMBL" id="BLAL01000044">
    <property type="protein sequence ID" value="GES79765.1"/>
    <property type="molecule type" value="Genomic_DNA"/>
</dbReference>
<dbReference type="Proteomes" id="UP000615446">
    <property type="component" value="Unassembled WGS sequence"/>
</dbReference>
<organism evidence="1 2">
    <name type="scientific">Rhizophagus clarus</name>
    <dbReference type="NCBI Taxonomy" id="94130"/>
    <lineage>
        <taxon>Eukaryota</taxon>
        <taxon>Fungi</taxon>
        <taxon>Fungi incertae sedis</taxon>
        <taxon>Mucoromycota</taxon>
        <taxon>Glomeromycotina</taxon>
        <taxon>Glomeromycetes</taxon>
        <taxon>Glomerales</taxon>
        <taxon>Glomeraceae</taxon>
        <taxon>Rhizophagus</taxon>
    </lineage>
</organism>
<accession>A0A8H3L4D2</accession>
<protein>
    <submittedName>
        <fullName evidence="1">Uncharacterized protein</fullName>
    </submittedName>
</protein>
<reference evidence="1" key="1">
    <citation type="submission" date="2019-10" db="EMBL/GenBank/DDBJ databases">
        <title>Conservation and host-specific expression of non-tandemly repeated heterogenous ribosome RNA gene in arbuscular mycorrhizal fungi.</title>
        <authorList>
            <person name="Maeda T."/>
            <person name="Kobayashi Y."/>
            <person name="Nakagawa T."/>
            <person name="Ezawa T."/>
            <person name="Yamaguchi K."/>
            <person name="Bino T."/>
            <person name="Nishimoto Y."/>
            <person name="Shigenobu S."/>
            <person name="Kawaguchi M."/>
        </authorList>
    </citation>
    <scope>NUCLEOTIDE SEQUENCE</scope>
    <source>
        <strain evidence="1">HR1</strain>
    </source>
</reference>
<proteinExistence type="predicted"/>
<evidence type="ECO:0000313" key="2">
    <source>
        <dbReference type="Proteomes" id="UP000615446"/>
    </source>
</evidence>
<name>A0A8H3L4D2_9GLOM</name>
<gene>
    <name evidence="1" type="ORF">RCL2_000706400</name>
</gene>
<dbReference type="AlphaFoldDB" id="A0A8H3L4D2"/>